<dbReference type="PROSITE" id="PS50181">
    <property type="entry name" value="FBOX"/>
    <property type="match status" value="2"/>
</dbReference>
<feature type="domain" description="F-box" evidence="1">
    <location>
        <begin position="399"/>
        <end position="445"/>
    </location>
</feature>
<reference evidence="3" key="1">
    <citation type="journal article" date="2024" name="IScience">
        <title>Strigolactones Initiate the Formation of Haustorium-like Structures in Castilleja.</title>
        <authorList>
            <person name="Buerger M."/>
            <person name="Peterson D."/>
            <person name="Chory J."/>
        </authorList>
    </citation>
    <scope>NUCLEOTIDE SEQUENCE [LARGE SCALE GENOMIC DNA]</scope>
</reference>
<proteinExistence type="predicted"/>
<gene>
    <name evidence="2" type="ORF">CASFOL_034259</name>
</gene>
<keyword evidence="3" id="KW-1185">Reference proteome</keyword>
<dbReference type="Gene3D" id="1.20.1280.50">
    <property type="match status" value="2"/>
</dbReference>
<dbReference type="InterPro" id="IPR050796">
    <property type="entry name" value="SCF_F-box_component"/>
</dbReference>
<protein>
    <recommendedName>
        <fullName evidence="1">F-box domain-containing protein</fullName>
    </recommendedName>
</protein>
<evidence type="ECO:0000259" key="1">
    <source>
        <dbReference type="PROSITE" id="PS50181"/>
    </source>
</evidence>
<name>A0ABD3BWZ3_9LAMI</name>
<dbReference type="InterPro" id="IPR036047">
    <property type="entry name" value="F-box-like_dom_sf"/>
</dbReference>
<dbReference type="InterPro" id="IPR001810">
    <property type="entry name" value="F-box_dom"/>
</dbReference>
<dbReference type="SMART" id="SM00256">
    <property type="entry name" value="FBOX"/>
    <property type="match status" value="2"/>
</dbReference>
<dbReference type="AlphaFoldDB" id="A0ABD3BWZ3"/>
<dbReference type="SUPFAM" id="SSF81383">
    <property type="entry name" value="F-box domain"/>
    <property type="match status" value="2"/>
</dbReference>
<dbReference type="EMBL" id="JAVIJP010000061">
    <property type="protein sequence ID" value="KAL3622063.1"/>
    <property type="molecule type" value="Genomic_DNA"/>
</dbReference>
<sequence length="795" mass="91692">MSDNIPLGICREILLRLPAESLFRFRSVSKQWRKVIDDPSFVKAHTNIQISSNIIIRNSTGPPFYPLYYFNLEDLNFTNGPQTIPVIPLSLSRSGMSRLPALPVAACNGLLLTDWEIRNPLTNERLKVPQPNLNSKVEGYGLGYDCATGDYKVVVIDCNNDERLNQTLVYSLNPIDFFSLDSKYGVFLNGALHWVSNHGIIAFDVRTESYRQLALPGFKSKPESIQLDALSGCLFLSCCRLDVWVMNDYGGKEDSWMKLFSLNRRYYYGRGLRPVAYLKNEKRVLLQNHNVFLWFDVGSDSLKTVNIHGICRDSTISAQVFHGSLFRLHDNWGRVGAKRRAKKMADTKLTFCVRDFAKFDYRCARWTSTHDNCYRLDPNWYKTSSNDQIRASTSFNPDSAVTRTVPLDVCREIFLHLPAKSLIRFRAVCKSWWAVIDDPYFVKRHTNNQLSSKNIIIRNLSGHPFYPLYSFDLNSLNPTNNLQAIAITPLYSDLAHIILALPVVTCNGLMLVTPKHRKEPFEIWNPSTNERLEVPHGPFNPKAAITGFGYDYTCDDYKAVAINRRRRHRKYVQRTYVYSLRSDSWTKIGNFPCDEHCLGPQGPGVYLRGALHWLSDLCLNTMITVLELGTETYRQLGLPAPCRERRMYLFEEEMYLDVLDGCLIFTEYSLCYDIERFEVWVMKDYGDEDSWINLISIDERQPWGRCSTRDGYLRPVAYMKDNMQIFLQHDKHGFFIFDIGSGCMKKVGIHGLSGTRCLYAQLIPESMFRLHDNCGRRRRRIMTRTCKINASDSTE</sequence>
<accession>A0ABD3BWZ3</accession>
<feature type="domain" description="F-box" evidence="1">
    <location>
        <begin position="1"/>
        <end position="45"/>
    </location>
</feature>
<dbReference type="InterPro" id="IPR006527">
    <property type="entry name" value="F-box-assoc_dom_typ1"/>
</dbReference>
<evidence type="ECO:0000313" key="2">
    <source>
        <dbReference type="EMBL" id="KAL3622063.1"/>
    </source>
</evidence>
<organism evidence="2 3">
    <name type="scientific">Castilleja foliolosa</name>
    <dbReference type="NCBI Taxonomy" id="1961234"/>
    <lineage>
        <taxon>Eukaryota</taxon>
        <taxon>Viridiplantae</taxon>
        <taxon>Streptophyta</taxon>
        <taxon>Embryophyta</taxon>
        <taxon>Tracheophyta</taxon>
        <taxon>Spermatophyta</taxon>
        <taxon>Magnoliopsida</taxon>
        <taxon>eudicotyledons</taxon>
        <taxon>Gunneridae</taxon>
        <taxon>Pentapetalae</taxon>
        <taxon>asterids</taxon>
        <taxon>lamiids</taxon>
        <taxon>Lamiales</taxon>
        <taxon>Orobanchaceae</taxon>
        <taxon>Pedicularideae</taxon>
        <taxon>Castillejinae</taxon>
        <taxon>Castilleja</taxon>
    </lineage>
</organism>
<evidence type="ECO:0000313" key="3">
    <source>
        <dbReference type="Proteomes" id="UP001632038"/>
    </source>
</evidence>
<dbReference type="Proteomes" id="UP001632038">
    <property type="component" value="Unassembled WGS sequence"/>
</dbReference>
<dbReference type="PANTHER" id="PTHR31672:SF13">
    <property type="entry name" value="F-BOX PROTEIN CPR30-LIKE"/>
    <property type="match status" value="1"/>
</dbReference>
<dbReference type="PANTHER" id="PTHR31672">
    <property type="entry name" value="BNACNNG10540D PROTEIN"/>
    <property type="match status" value="1"/>
</dbReference>
<dbReference type="NCBIfam" id="TIGR01640">
    <property type="entry name" value="F_box_assoc_1"/>
    <property type="match status" value="2"/>
</dbReference>
<dbReference type="InterPro" id="IPR017451">
    <property type="entry name" value="F-box-assoc_interact_dom"/>
</dbReference>
<dbReference type="CDD" id="cd22157">
    <property type="entry name" value="F-box_AtFBW1-like"/>
    <property type="match status" value="2"/>
</dbReference>
<dbReference type="Pfam" id="PF07734">
    <property type="entry name" value="FBA_1"/>
    <property type="match status" value="2"/>
</dbReference>
<dbReference type="Pfam" id="PF00646">
    <property type="entry name" value="F-box"/>
    <property type="match status" value="2"/>
</dbReference>
<comment type="caution">
    <text evidence="2">The sequence shown here is derived from an EMBL/GenBank/DDBJ whole genome shotgun (WGS) entry which is preliminary data.</text>
</comment>